<keyword evidence="8" id="KW-1185">Reference proteome</keyword>
<dbReference type="CDD" id="cd09001">
    <property type="entry name" value="GH43_FsAxh1-like"/>
    <property type="match status" value="1"/>
</dbReference>
<evidence type="ECO:0000313" key="8">
    <source>
        <dbReference type="Proteomes" id="UP001596023"/>
    </source>
</evidence>
<evidence type="ECO:0000256" key="3">
    <source>
        <dbReference type="ARBA" id="ARBA00023295"/>
    </source>
</evidence>
<dbReference type="SUPFAM" id="SSF75005">
    <property type="entry name" value="Arabinanase/levansucrase/invertase"/>
    <property type="match status" value="1"/>
</dbReference>
<keyword evidence="2 4" id="KW-0378">Hydrolase</keyword>
<gene>
    <name evidence="7" type="ORF">ACFO6W_25855</name>
</gene>
<keyword evidence="3 4" id="KW-0326">Glycosidase</keyword>
<dbReference type="SUPFAM" id="SSF49899">
    <property type="entry name" value="Concanavalin A-like lectins/glucanases"/>
    <property type="match status" value="1"/>
</dbReference>
<keyword evidence="5" id="KW-0732">Signal</keyword>
<dbReference type="Pfam" id="PF17851">
    <property type="entry name" value="GH43_C2"/>
    <property type="match status" value="1"/>
</dbReference>
<dbReference type="Gene3D" id="2.115.10.20">
    <property type="entry name" value="Glycosyl hydrolase domain, family 43"/>
    <property type="match status" value="1"/>
</dbReference>
<feature type="signal peptide" evidence="5">
    <location>
        <begin position="1"/>
        <end position="22"/>
    </location>
</feature>
<dbReference type="InterPro" id="IPR023296">
    <property type="entry name" value="Glyco_hydro_beta-prop_sf"/>
</dbReference>
<comment type="caution">
    <text evidence="7">The sequence shown here is derived from an EMBL/GenBank/DDBJ whole genome shotgun (WGS) entry which is preliminary data.</text>
</comment>
<dbReference type="InterPro" id="IPR051795">
    <property type="entry name" value="Glycosyl_Hydrlase_43"/>
</dbReference>
<dbReference type="Proteomes" id="UP001596023">
    <property type="component" value="Unassembled WGS sequence"/>
</dbReference>
<name>A0ABV9L4A7_9BACT</name>
<comment type="similarity">
    <text evidence="1 4">Belongs to the glycosyl hydrolase 43 family.</text>
</comment>
<dbReference type="PANTHER" id="PTHR42812">
    <property type="entry name" value="BETA-XYLOSIDASE"/>
    <property type="match status" value="1"/>
</dbReference>
<evidence type="ECO:0000313" key="7">
    <source>
        <dbReference type="EMBL" id="MFC4677111.1"/>
    </source>
</evidence>
<dbReference type="InterPro" id="IPR006710">
    <property type="entry name" value="Glyco_hydro_43"/>
</dbReference>
<accession>A0ABV9L4A7</accession>
<dbReference type="Pfam" id="PF04616">
    <property type="entry name" value="Glyco_hydro_43"/>
    <property type="match status" value="1"/>
</dbReference>
<dbReference type="InterPro" id="IPR013320">
    <property type="entry name" value="ConA-like_dom_sf"/>
</dbReference>
<evidence type="ECO:0000256" key="5">
    <source>
        <dbReference type="SAM" id="SignalP"/>
    </source>
</evidence>
<dbReference type="PANTHER" id="PTHR42812:SF12">
    <property type="entry name" value="BETA-XYLOSIDASE-RELATED"/>
    <property type="match status" value="1"/>
</dbReference>
<protein>
    <submittedName>
        <fullName evidence="7">Glycoside hydrolase 43 family protein</fullName>
    </submittedName>
</protein>
<evidence type="ECO:0000259" key="6">
    <source>
        <dbReference type="Pfam" id="PF17851"/>
    </source>
</evidence>
<evidence type="ECO:0000256" key="1">
    <source>
        <dbReference type="ARBA" id="ARBA00009865"/>
    </source>
</evidence>
<reference evidence="8" key="1">
    <citation type="journal article" date="2019" name="Int. J. Syst. Evol. Microbiol.">
        <title>The Global Catalogue of Microorganisms (GCM) 10K type strain sequencing project: providing services to taxonomists for standard genome sequencing and annotation.</title>
        <authorList>
            <consortium name="The Broad Institute Genomics Platform"/>
            <consortium name="The Broad Institute Genome Sequencing Center for Infectious Disease"/>
            <person name="Wu L."/>
            <person name="Ma J."/>
        </authorList>
    </citation>
    <scope>NUCLEOTIDE SEQUENCE [LARGE SCALE GENOMIC DNA]</scope>
    <source>
        <strain evidence="8">CCUG 66188</strain>
    </source>
</reference>
<sequence length="522" mass="59099">MTFYKKQLCLLAFALATITIHAQDVPWGDQGNGKYINPVLAADYSDPDVIRVKDKYYMVCSDFHYIGMPVLESDDMVNWKIIAQIYDKFDFPEWEKNERYGGGSWAPAIRYHDGKFWVFFCTPNEGLFMSNAVNPAGPWSPLLNVKHISGWEDPCPFWDEDGQAYIGRSRLGAGPIILHKMSPDGTRLLDEGVTIYEGPVAEGTKIHKMNRYYYMSIPEGGVATGWQTVLRSKNIYGPYERKVVLEQGSTKINGPHQGSLVDTPDGEWWFYHFQDTNPLGRVVHLQPVIWKDGWPEIGKDIDGNGIGEPVSEWGKPETKKKSKIFASQGSDEFSSSKLKPQWQFDHNPVHANWSLTERKGYLRLKALKAENLRSSRNMITQKAIGYHGDASTEVDYNKMENGQHAGLFCIGNLFNAVGVVNDNGKYYIYSENDGKVSNILPLSSGRVYFKASLDAVKNQHQLFFSLDNKEFIPVGEPYALRSSDWKGARIGLFSYNTLSDGGIADFNWFRYKFDGPGLYADK</sequence>
<dbReference type="Gene3D" id="2.60.120.200">
    <property type="match status" value="1"/>
</dbReference>
<evidence type="ECO:0000256" key="2">
    <source>
        <dbReference type="ARBA" id="ARBA00022801"/>
    </source>
</evidence>
<dbReference type="InterPro" id="IPR041542">
    <property type="entry name" value="GH43_C2"/>
</dbReference>
<proteinExistence type="inferred from homology"/>
<dbReference type="GO" id="GO:0016787">
    <property type="term" value="F:hydrolase activity"/>
    <property type="evidence" value="ECO:0007669"/>
    <property type="project" value="UniProtKB-KW"/>
</dbReference>
<feature type="chain" id="PRO_5047028585" evidence="5">
    <location>
        <begin position="23"/>
        <end position="522"/>
    </location>
</feature>
<dbReference type="RefSeq" id="WP_380001977.1">
    <property type="nucleotide sequence ID" value="NZ_JBHSGN010000174.1"/>
</dbReference>
<dbReference type="EMBL" id="JBHSGN010000174">
    <property type="protein sequence ID" value="MFC4677111.1"/>
    <property type="molecule type" value="Genomic_DNA"/>
</dbReference>
<feature type="domain" description="Beta-xylosidase C-terminal Concanavalin A-like" evidence="6">
    <location>
        <begin position="330"/>
        <end position="512"/>
    </location>
</feature>
<evidence type="ECO:0000256" key="4">
    <source>
        <dbReference type="RuleBase" id="RU361187"/>
    </source>
</evidence>
<organism evidence="7 8">
    <name type="scientific">Dysgonomonas termitidis</name>
    <dbReference type="NCBI Taxonomy" id="1516126"/>
    <lineage>
        <taxon>Bacteria</taxon>
        <taxon>Pseudomonadati</taxon>
        <taxon>Bacteroidota</taxon>
        <taxon>Bacteroidia</taxon>
        <taxon>Bacteroidales</taxon>
        <taxon>Dysgonomonadaceae</taxon>
        <taxon>Dysgonomonas</taxon>
    </lineage>
</organism>